<keyword evidence="2" id="KW-1185">Reference proteome</keyword>
<dbReference type="InterPro" id="IPR052565">
    <property type="entry name" value="Glutaredoxin-like_YDR286C"/>
</dbReference>
<dbReference type="Gene3D" id="3.40.30.10">
    <property type="entry name" value="Glutaredoxin"/>
    <property type="match status" value="1"/>
</dbReference>
<dbReference type="RefSeq" id="WP_147666676.1">
    <property type="nucleotide sequence ID" value="NZ_VDUW01000004.1"/>
</dbReference>
<sequence length="82" mass="9983">MSIYLYIKENCPLCDDAEQLLQLFQDEFAFTLEKRDIYLRDEWLEKYQLEIPVIEIKDSVLYGNDLNYETLYKVLNKYAEKM</sequence>
<proteinExistence type="predicted"/>
<dbReference type="InterPro" id="IPR008554">
    <property type="entry name" value="Glutaredoxin-like"/>
</dbReference>
<dbReference type="PANTHER" id="PTHR33558">
    <property type="entry name" value="GLUTAREDOXIN-LIKE PROTEIN C5ORF63 HOMOLOG"/>
    <property type="match status" value="1"/>
</dbReference>
<accession>A0A5C8NV14</accession>
<name>A0A5C8NV14_9BACI</name>
<reference evidence="1 2" key="1">
    <citation type="submission" date="2019-06" db="EMBL/GenBank/DDBJ databases">
        <title>Cerasibacillus sp. nov., isolated from maize field.</title>
        <authorList>
            <person name="Lin S.-Y."/>
            <person name="Tsai C.-F."/>
            <person name="Young C.-C."/>
        </authorList>
    </citation>
    <scope>NUCLEOTIDE SEQUENCE [LARGE SCALE GENOMIC DNA]</scope>
    <source>
        <strain evidence="1 2">CC-CFT480</strain>
    </source>
</reference>
<dbReference type="EMBL" id="VDUW01000004">
    <property type="protein sequence ID" value="TXL64972.1"/>
    <property type="molecule type" value="Genomic_DNA"/>
</dbReference>
<dbReference type="InterPro" id="IPR036249">
    <property type="entry name" value="Thioredoxin-like_sf"/>
</dbReference>
<evidence type="ECO:0000313" key="2">
    <source>
        <dbReference type="Proteomes" id="UP000321574"/>
    </source>
</evidence>
<dbReference type="OrthoDB" id="32865at2"/>
<dbReference type="AlphaFoldDB" id="A0A5C8NV14"/>
<dbReference type="Pfam" id="PF05768">
    <property type="entry name" value="Glrx-like"/>
    <property type="match status" value="1"/>
</dbReference>
<comment type="caution">
    <text evidence="1">The sequence shown here is derived from an EMBL/GenBank/DDBJ whole genome shotgun (WGS) entry which is preliminary data.</text>
</comment>
<organism evidence="1 2">
    <name type="scientific">Cerasibacillus terrae</name>
    <dbReference type="NCBI Taxonomy" id="2498845"/>
    <lineage>
        <taxon>Bacteria</taxon>
        <taxon>Bacillati</taxon>
        <taxon>Bacillota</taxon>
        <taxon>Bacilli</taxon>
        <taxon>Bacillales</taxon>
        <taxon>Bacillaceae</taxon>
        <taxon>Cerasibacillus</taxon>
    </lineage>
</organism>
<dbReference type="Proteomes" id="UP000321574">
    <property type="component" value="Unassembled WGS sequence"/>
</dbReference>
<protein>
    <submittedName>
        <fullName evidence="1">Glutaredoxin family protein</fullName>
    </submittedName>
</protein>
<gene>
    <name evidence="1" type="ORF">FHP05_07440</name>
</gene>
<dbReference type="SUPFAM" id="SSF52833">
    <property type="entry name" value="Thioredoxin-like"/>
    <property type="match status" value="1"/>
</dbReference>
<evidence type="ECO:0000313" key="1">
    <source>
        <dbReference type="EMBL" id="TXL64972.1"/>
    </source>
</evidence>
<dbReference type="PANTHER" id="PTHR33558:SF1">
    <property type="entry name" value="GLUTAREDOXIN-LIKE PROTEIN C5ORF63 HOMOLOG"/>
    <property type="match status" value="1"/>
</dbReference>